<comment type="caution">
    <text evidence="1">The sequence shown here is derived from an EMBL/GenBank/DDBJ whole genome shotgun (WGS) entry which is preliminary data.</text>
</comment>
<dbReference type="AlphaFoldDB" id="A0A834XJF6"/>
<protein>
    <submittedName>
        <fullName evidence="1">Uncharacterized protein</fullName>
    </submittedName>
</protein>
<sequence>MDAAEERGDKDPIDWVPEIVTEIPTRTERPNPAISDQWRIPRPGCGGYPERFEVVDAIAVPHDDDALRQREEIEKMTLFMVRGSLFTEPKMVGKRRKEL</sequence>
<name>A0A834XJF6_9FABA</name>
<evidence type="ECO:0000313" key="1">
    <source>
        <dbReference type="EMBL" id="KAF7844956.1"/>
    </source>
</evidence>
<dbReference type="EMBL" id="JAAIUW010000001">
    <property type="protein sequence ID" value="KAF7844956.1"/>
    <property type="molecule type" value="Genomic_DNA"/>
</dbReference>
<gene>
    <name evidence="1" type="ORF">G2W53_001861</name>
</gene>
<keyword evidence="2" id="KW-1185">Reference proteome</keyword>
<dbReference type="OrthoDB" id="10608605at2759"/>
<reference evidence="1" key="1">
    <citation type="submission" date="2020-09" db="EMBL/GenBank/DDBJ databases">
        <title>Genome-Enabled Discovery of Anthraquinone Biosynthesis in Senna tora.</title>
        <authorList>
            <person name="Kang S.-H."/>
            <person name="Pandey R.P."/>
            <person name="Lee C.-M."/>
            <person name="Sim J.-S."/>
            <person name="Jeong J.-T."/>
            <person name="Choi B.-S."/>
            <person name="Jung M."/>
            <person name="Ginzburg D."/>
            <person name="Zhao K."/>
            <person name="Won S.Y."/>
            <person name="Oh T.-J."/>
            <person name="Yu Y."/>
            <person name="Kim N.-H."/>
            <person name="Lee O.R."/>
            <person name="Lee T.-H."/>
            <person name="Bashyal P."/>
            <person name="Kim T.-S."/>
            <person name="Lee W.-H."/>
            <person name="Kawkins C."/>
            <person name="Kim C.-K."/>
            <person name="Kim J.S."/>
            <person name="Ahn B.O."/>
            <person name="Rhee S.Y."/>
            <person name="Sohng J.K."/>
        </authorList>
    </citation>
    <scope>NUCLEOTIDE SEQUENCE</scope>
    <source>
        <tissue evidence="1">Leaf</tissue>
    </source>
</reference>
<dbReference type="Proteomes" id="UP000634136">
    <property type="component" value="Unassembled WGS sequence"/>
</dbReference>
<proteinExistence type="predicted"/>
<evidence type="ECO:0000313" key="2">
    <source>
        <dbReference type="Proteomes" id="UP000634136"/>
    </source>
</evidence>
<organism evidence="1 2">
    <name type="scientific">Senna tora</name>
    <dbReference type="NCBI Taxonomy" id="362788"/>
    <lineage>
        <taxon>Eukaryota</taxon>
        <taxon>Viridiplantae</taxon>
        <taxon>Streptophyta</taxon>
        <taxon>Embryophyta</taxon>
        <taxon>Tracheophyta</taxon>
        <taxon>Spermatophyta</taxon>
        <taxon>Magnoliopsida</taxon>
        <taxon>eudicotyledons</taxon>
        <taxon>Gunneridae</taxon>
        <taxon>Pentapetalae</taxon>
        <taxon>rosids</taxon>
        <taxon>fabids</taxon>
        <taxon>Fabales</taxon>
        <taxon>Fabaceae</taxon>
        <taxon>Caesalpinioideae</taxon>
        <taxon>Cassia clade</taxon>
        <taxon>Senna</taxon>
    </lineage>
</organism>
<accession>A0A834XJF6</accession>